<proteinExistence type="predicted"/>
<dbReference type="AlphaFoldDB" id="A0AAW1BDX1"/>
<dbReference type="EMBL" id="JAOTOJ010000006">
    <property type="protein sequence ID" value="KAK9400213.1"/>
    <property type="molecule type" value="Genomic_DNA"/>
</dbReference>
<dbReference type="Proteomes" id="UP001474421">
    <property type="component" value="Unassembled WGS sequence"/>
</dbReference>
<sequence>MYDKDQRIPTFSAYIYQPGKGQRWEEWKIEPQLALPKDREYHRHKSMELEETCGIDHQRLANSQAVEEDYYNADPYDRGHLAPILHQPDQDSKDATCTLTNIVPQFHDLNIGEWKRYEEHINAAGCHVLYILVGAVPGNTNLKNRVNIPSHIWAAGREIPVKGQPAKYTANVLLQKQGRTLS</sequence>
<dbReference type="SMART" id="SM00477">
    <property type="entry name" value="NUC"/>
    <property type="match status" value="1"/>
</dbReference>
<dbReference type="InterPro" id="IPR044929">
    <property type="entry name" value="DNA/RNA_non-sp_Endonuclease_sf"/>
</dbReference>
<reference evidence="3 4" key="1">
    <citation type="journal article" date="2024" name="Proc. Natl. Acad. Sci. U.S.A.">
        <title>The genetic regulatory architecture and epigenomic basis for age-related changes in rattlesnake venom.</title>
        <authorList>
            <person name="Hogan M.P."/>
            <person name="Holding M.L."/>
            <person name="Nystrom G.S."/>
            <person name="Colston T.J."/>
            <person name="Bartlett D.A."/>
            <person name="Mason A.J."/>
            <person name="Ellsworth S.A."/>
            <person name="Rautsaw R.M."/>
            <person name="Lawrence K.C."/>
            <person name="Strickland J.L."/>
            <person name="He B."/>
            <person name="Fraser P."/>
            <person name="Margres M.J."/>
            <person name="Gilbert D.M."/>
            <person name="Gibbs H.L."/>
            <person name="Parkinson C.L."/>
            <person name="Rokyta D.R."/>
        </authorList>
    </citation>
    <scope>NUCLEOTIDE SEQUENCE [LARGE SCALE GENOMIC DNA]</scope>
    <source>
        <strain evidence="3">DRR0105</strain>
    </source>
</reference>
<dbReference type="GO" id="GO:0046872">
    <property type="term" value="F:metal ion binding"/>
    <property type="evidence" value="ECO:0007669"/>
    <property type="project" value="InterPro"/>
</dbReference>
<accession>A0AAW1BDX1</accession>
<keyword evidence="4" id="KW-1185">Reference proteome</keyword>
<feature type="domain" description="ENPP1-3/EXOG-like endonuclease/phosphodiesterase" evidence="1">
    <location>
        <begin position="2"/>
        <end position="180"/>
    </location>
</feature>
<dbReference type="InterPro" id="IPR001604">
    <property type="entry name" value="Endo_G_ENPP1-like_dom"/>
</dbReference>
<gene>
    <name evidence="3" type="ORF">NXF25_013232</name>
</gene>
<keyword evidence="3" id="KW-0378">Hydrolase</keyword>
<dbReference type="InterPro" id="IPR020821">
    <property type="entry name" value="ENPP1-3/EXOG-like_nuc-like"/>
</dbReference>
<dbReference type="GO" id="GO:0003676">
    <property type="term" value="F:nucleic acid binding"/>
    <property type="evidence" value="ECO:0007669"/>
    <property type="project" value="InterPro"/>
</dbReference>
<evidence type="ECO:0000313" key="3">
    <source>
        <dbReference type="EMBL" id="KAK9400213.1"/>
    </source>
</evidence>
<dbReference type="GO" id="GO:0016787">
    <property type="term" value="F:hydrolase activity"/>
    <property type="evidence" value="ECO:0007669"/>
    <property type="project" value="InterPro"/>
</dbReference>
<dbReference type="GO" id="GO:0004519">
    <property type="term" value="F:endonuclease activity"/>
    <property type="evidence" value="ECO:0007669"/>
    <property type="project" value="UniProtKB-KW"/>
</dbReference>
<protein>
    <submittedName>
        <fullName evidence="3">Endonuclease domain-containing 1 protein-like</fullName>
    </submittedName>
</protein>
<evidence type="ECO:0000313" key="4">
    <source>
        <dbReference type="Proteomes" id="UP001474421"/>
    </source>
</evidence>
<evidence type="ECO:0000259" key="2">
    <source>
        <dbReference type="SMART" id="SM00892"/>
    </source>
</evidence>
<dbReference type="InterPro" id="IPR039015">
    <property type="entry name" value="ENDOD1"/>
</dbReference>
<dbReference type="PANTHER" id="PTHR21472">
    <property type="entry name" value="ENDONUCLEASE DOMAIN-CONTAINING 1 PROTEIN ENDOD1"/>
    <property type="match status" value="1"/>
</dbReference>
<dbReference type="Pfam" id="PF01223">
    <property type="entry name" value="Endonuclease_NS"/>
    <property type="match status" value="1"/>
</dbReference>
<keyword evidence="3" id="KW-0255">Endonuclease</keyword>
<keyword evidence="3" id="KW-0540">Nuclease</keyword>
<dbReference type="InterPro" id="IPR044925">
    <property type="entry name" value="His-Me_finger_sf"/>
</dbReference>
<dbReference type="Gene3D" id="3.40.570.10">
    <property type="entry name" value="Extracellular Endonuclease, subunit A"/>
    <property type="match status" value="1"/>
</dbReference>
<feature type="domain" description="DNA/RNA non-specific endonuclease/pyrophosphatase/phosphodiesterase" evidence="2">
    <location>
        <begin position="2"/>
        <end position="179"/>
    </location>
</feature>
<dbReference type="SMART" id="SM00892">
    <property type="entry name" value="Endonuclease_NS"/>
    <property type="match status" value="1"/>
</dbReference>
<dbReference type="PANTHER" id="PTHR21472:SF26">
    <property type="entry name" value="ENDONUCLEASE DOMAIN CONTAINING 1"/>
    <property type="match status" value="1"/>
</dbReference>
<dbReference type="SUPFAM" id="SSF54060">
    <property type="entry name" value="His-Me finger endonucleases"/>
    <property type="match status" value="1"/>
</dbReference>
<comment type="caution">
    <text evidence="3">The sequence shown here is derived from an EMBL/GenBank/DDBJ whole genome shotgun (WGS) entry which is preliminary data.</text>
</comment>
<name>A0AAW1BDX1_CROAD</name>
<evidence type="ECO:0000259" key="1">
    <source>
        <dbReference type="SMART" id="SM00477"/>
    </source>
</evidence>
<organism evidence="3 4">
    <name type="scientific">Crotalus adamanteus</name>
    <name type="common">Eastern diamondback rattlesnake</name>
    <dbReference type="NCBI Taxonomy" id="8729"/>
    <lineage>
        <taxon>Eukaryota</taxon>
        <taxon>Metazoa</taxon>
        <taxon>Chordata</taxon>
        <taxon>Craniata</taxon>
        <taxon>Vertebrata</taxon>
        <taxon>Euteleostomi</taxon>
        <taxon>Lepidosauria</taxon>
        <taxon>Squamata</taxon>
        <taxon>Bifurcata</taxon>
        <taxon>Unidentata</taxon>
        <taxon>Episquamata</taxon>
        <taxon>Toxicofera</taxon>
        <taxon>Serpentes</taxon>
        <taxon>Colubroidea</taxon>
        <taxon>Viperidae</taxon>
        <taxon>Crotalinae</taxon>
        <taxon>Crotalus</taxon>
    </lineage>
</organism>